<sequence>MKQVLQQYRPFLLFLGKFFLSYFVLTAVYRMYLSSFGKNVVDGITSNVSFLTQKLANILGIKIATQSFQDYYKIFYEGEYVARIIEGCNAISVIILFVAFVIAFSGRLKPTLFFAVGGGLFLYIVNVFRIIILAVLLFSFPNQVHLLHGVLFPLLIYGMVFLLWIVWVNKYSVYASNHKK</sequence>
<dbReference type="NCBIfam" id="TIGR04128">
    <property type="entry name" value="exoso_Fjoh_1448"/>
    <property type="match status" value="1"/>
</dbReference>
<comment type="caution">
    <text evidence="9">The sequence shown here is derived from an EMBL/GenBank/DDBJ whole genome shotgun (WGS) entry which is preliminary data.</text>
</comment>
<proteinExistence type="predicted"/>
<keyword evidence="3" id="KW-0645">Protease</keyword>
<evidence type="ECO:0000313" key="10">
    <source>
        <dbReference type="Proteomes" id="UP001317191"/>
    </source>
</evidence>
<keyword evidence="5" id="KW-0378">Hydrolase</keyword>
<evidence type="ECO:0000313" key="9">
    <source>
        <dbReference type="EMBL" id="MCL9807970.1"/>
    </source>
</evidence>
<evidence type="ECO:0000256" key="6">
    <source>
        <dbReference type="ARBA" id="ARBA00022989"/>
    </source>
</evidence>
<dbReference type="RefSeq" id="WP_250590665.1">
    <property type="nucleotide sequence ID" value="NZ_JAMLJM010000001.1"/>
</dbReference>
<name>A0ABT0TKP6_9FLAO</name>
<protein>
    <submittedName>
        <fullName evidence="9">Exosortase family protein XrtF</fullName>
    </submittedName>
</protein>
<feature type="transmembrane region" description="Helical" evidence="8">
    <location>
        <begin position="12"/>
        <end position="32"/>
    </location>
</feature>
<keyword evidence="2" id="KW-1003">Cell membrane</keyword>
<dbReference type="InterPro" id="IPR026392">
    <property type="entry name" value="Exo/Archaeosortase_dom"/>
</dbReference>
<keyword evidence="6 8" id="KW-1133">Transmembrane helix</keyword>
<evidence type="ECO:0000256" key="1">
    <source>
        <dbReference type="ARBA" id="ARBA00004651"/>
    </source>
</evidence>
<feature type="transmembrane region" description="Helical" evidence="8">
    <location>
        <begin position="146"/>
        <end position="168"/>
    </location>
</feature>
<comment type="subcellular location">
    <subcellularLocation>
        <location evidence="1">Cell membrane</location>
        <topology evidence="1">Multi-pass membrane protein</topology>
    </subcellularLocation>
</comment>
<evidence type="ECO:0000256" key="3">
    <source>
        <dbReference type="ARBA" id="ARBA00022670"/>
    </source>
</evidence>
<evidence type="ECO:0000256" key="4">
    <source>
        <dbReference type="ARBA" id="ARBA00022692"/>
    </source>
</evidence>
<evidence type="ECO:0000256" key="5">
    <source>
        <dbReference type="ARBA" id="ARBA00022801"/>
    </source>
</evidence>
<keyword evidence="10" id="KW-1185">Reference proteome</keyword>
<reference evidence="9 10" key="1">
    <citation type="submission" date="2022-05" db="EMBL/GenBank/DDBJ databases">
        <title>Flavobacterium sp., isolated from activated sludge.</title>
        <authorList>
            <person name="Ran Q."/>
        </authorList>
    </citation>
    <scope>NUCLEOTIDE SEQUENCE [LARGE SCALE GENOMIC DNA]</scope>
    <source>
        <strain evidence="9 10">HXWNR70</strain>
    </source>
</reference>
<gene>
    <name evidence="9" type="primary">xrtF</name>
    <name evidence="9" type="ORF">NAT50_01200</name>
</gene>
<dbReference type="NCBIfam" id="TIGR04178">
    <property type="entry name" value="exo_archaeo"/>
    <property type="match status" value="1"/>
</dbReference>
<evidence type="ECO:0000256" key="8">
    <source>
        <dbReference type="SAM" id="Phobius"/>
    </source>
</evidence>
<evidence type="ECO:0000256" key="2">
    <source>
        <dbReference type="ARBA" id="ARBA00022475"/>
    </source>
</evidence>
<dbReference type="EMBL" id="JAMLJM010000001">
    <property type="protein sequence ID" value="MCL9807970.1"/>
    <property type="molecule type" value="Genomic_DNA"/>
</dbReference>
<organism evidence="9 10">
    <name type="scientific">Flavobacterium luminosum</name>
    <dbReference type="NCBI Taxonomy" id="2949086"/>
    <lineage>
        <taxon>Bacteria</taxon>
        <taxon>Pseudomonadati</taxon>
        <taxon>Bacteroidota</taxon>
        <taxon>Flavobacteriia</taxon>
        <taxon>Flavobacteriales</taxon>
        <taxon>Flavobacteriaceae</taxon>
        <taxon>Flavobacterium</taxon>
    </lineage>
</organism>
<feature type="transmembrane region" description="Helical" evidence="8">
    <location>
        <begin position="111"/>
        <end position="140"/>
    </location>
</feature>
<feature type="transmembrane region" description="Helical" evidence="8">
    <location>
        <begin position="80"/>
        <end position="104"/>
    </location>
</feature>
<accession>A0ABT0TKP6</accession>
<keyword evidence="7 8" id="KW-0472">Membrane</keyword>
<dbReference type="InterPro" id="IPR026323">
    <property type="entry name" value="Exosortase-related_prot_XrtF"/>
</dbReference>
<keyword evidence="4 8" id="KW-0812">Transmembrane</keyword>
<dbReference type="Proteomes" id="UP001317191">
    <property type="component" value="Unassembled WGS sequence"/>
</dbReference>
<evidence type="ECO:0000256" key="7">
    <source>
        <dbReference type="ARBA" id="ARBA00023136"/>
    </source>
</evidence>